<keyword evidence="3" id="KW-0274">FAD</keyword>
<keyword evidence="5" id="KW-0732">Signal</keyword>
<evidence type="ECO:0000256" key="5">
    <source>
        <dbReference type="SAM" id="SignalP"/>
    </source>
</evidence>
<dbReference type="InterPro" id="IPR006094">
    <property type="entry name" value="Oxid_FAD_bind_N"/>
</dbReference>
<proteinExistence type="inferred from homology"/>
<dbReference type="STRING" id="363999.A0A439D0F4"/>
<keyword evidence="8" id="KW-1185">Reference proteome</keyword>
<evidence type="ECO:0000256" key="1">
    <source>
        <dbReference type="ARBA" id="ARBA00005466"/>
    </source>
</evidence>
<evidence type="ECO:0000256" key="4">
    <source>
        <dbReference type="ARBA" id="ARBA00023002"/>
    </source>
</evidence>
<name>A0A439D0F4_9PEZI</name>
<reference evidence="7 8" key="1">
    <citation type="submission" date="2018-12" db="EMBL/GenBank/DDBJ databases">
        <title>Draft genome sequence of Xylaria grammica IHI A82.</title>
        <authorList>
            <person name="Buettner E."/>
            <person name="Kellner H."/>
        </authorList>
    </citation>
    <scope>NUCLEOTIDE SEQUENCE [LARGE SCALE GENOMIC DNA]</scope>
    <source>
        <strain evidence="7 8">IHI A82</strain>
    </source>
</reference>
<dbReference type="PROSITE" id="PS51387">
    <property type="entry name" value="FAD_PCMH"/>
    <property type="match status" value="1"/>
</dbReference>
<feature type="signal peptide" evidence="5">
    <location>
        <begin position="1"/>
        <end position="23"/>
    </location>
</feature>
<gene>
    <name evidence="7" type="ORF">EKO27_g7176</name>
</gene>
<dbReference type="GO" id="GO:0016491">
    <property type="term" value="F:oxidoreductase activity"/>
    <property type="evidence" value="ECO:0007669"/>
    <property type="project" value="UniProtKB-KW"/>
</dbReference>
<keyword evidence="2" id="KW-0285">Flavoprotein</keyword>
<evidence type="ECO:0000256" key="3">
    <source>
        <dbReference type="ARBA" id="ARBA00022827"/>
    </source>
</evidence>
<sequence length="506" mass="55040">MMTLSTRRGLVVTVAALAAVATAQSTCDLVESRTSIESHKRFQIEYTSEQSEYWSTGCGSLKPSCILMPTTTQEVAAIVSILAANNESFAIKSGGHNPNNYFASIDGGPLISTKKLDQVILDPVTETVRVGPGNRWDDVSGALDGSGYTAVGGRIGNVGVGGYMLGGGLSFMSTEYGWAANSVLEFELVLANASVVTVTESNHPDLFLALKGGGNNFGIVTSYLLQAYPQGDVWGGNLIFDATPEVSKAMLAAVRDFTENYDDEKAGIIVTAERTLATLVDLWVIFLYYNGPEPPTGVFDKFFDISKFKINTCKTQSMHSLLSGNNWAVVKGSVYTIGTETLPLPNEANGVEVMQKIFDHWVDVSNTAQLIPGLIASIAFQPLPKRLAQVARAKGGDMIDVDDDIDRIVLELDYSFLSNLSDAKVDKTMQDTYGGFKTIIEDYQDSGLLPKDVYLPLFQNDCYYPQDYFGRLKPEKLALARRVQAEVDPDGFWKTRTGGFKIPSAY</sequence>
<dbReference type="AlphaFoldDB" id="A0A439D0F4"/>
<dbReference type="InterPro" id="IPR036318">
    <property type="entry name" value="FAD-bd_PCMH-like_sf"/>
</dbReference>
<dbReference type="PANTHER" id="PTHR42973:SF13">
    <property type="entry name" value="FAD-BINDING PCMH-TYPE DOMAIN-CONTAINING PROTEIN"/>
    <property type="match status" value="1"/>
</dbReference>
<protein>
    <recommendedName>
        <fullName evidence="6">FAD-binding PCMH-type domain-containing protein</fullName>
    </recommendedName>
</protein>
<evidence type="ECO:0000256" key="2">
    <source>
        <dbReference type="ARBA" id="ARBA00022630"/>
    </source>
</evidence>
<organism evidence="7 8">
    <name type="scientific">Xylaria grammica</name>
    <dbReference type="NCBI Taxonomy" id="363999"/>
    <lineage>
        <taxon>Eukaryota</taxon>
        <taxon>Fungi</taxon>
        <taxon>Dikarya</taxon>
        <taxon>Ascomycota</taxon>
        <taxon>Pezizomycotina</taxon>
        <taxon>Sordariomycetes</taxon>
        <taxon>Xylariomycetidae</taxon>
        <taxon>Xylariales</taxon>
        <taxon>Xylariaceae</taxon>
        <taxon>Xylaria</taxon>
    </lineage>
</organism>
<evidence type="ECO:0000313" key="8">
    <source>
        <dbReference type="Proteomes" id="UP000286045"/>
    </source>
</evidence>
<keyword evidence="4" id="KW-0560">Oxidoreductase</keyword>
<comment type="similarity">
    <text evidence="1">Belongs to the oxygen-dependent FAD-linked oxidoreductase family.</text>
</comment>
<comment type="caution">
    <text evidence="7">The sequence shown here is derived from an EMBL/GenBank/DDBJ whole genome shotgun (WGS) entry which is preliminary data.</text>
</comment>
<dbReference type="Pfam" id="PF01565">
    <property type="entry name" value="FAD_binding_4"/>
    <property type="match status" value="1"/>
</dbReference>
<dbReference type="Gene3D" id="3.30.465.10">
    <property type="match status" value="1"/>
</dbReference>
<feature type="domain" description="FAD-binding PCMH-type" evidence="6">
    <location>
        <begin position="59"/>
        <end position="230"/>
    </location>
</feature>
<accession>A0A439D0F4</accession>
<evidence type="ECO:0000313" key="7">
    <source>
        <dbReference type="EMBL" id="RWA07934.1"/>
    </source>
</evidence>
<dbReference type="InterPro" id="IPR050416">
    <property type="entry name" value="FAD-linked_Oxidoreductase"/>
</dbReference>
<dbReference type="GO" id="GO:0071949">
    <property type="term" value="F:FAD binding"/>
    <property type="evidence" value="ECO:0007669"/>
    <property type="project" value="InterPro"/>
</dbReference>
<feature type="chain" id="PRO_5019113288" description="FAD-binding PCMH-type domain-containing protein" evidence="5">
    <location>
        <begin position="24"/>
        <end position="506"/>
    </location>
</feature>
<dbReference type="PANTHER" id="PTHR42973">
    <property type="entry name" value="BINDING OXIDOREDUCTASE, PUTATIVE (AFU_ORTHOLOGUE AFUA_1G17690)-RELATED"/>
    <property type="match status" value="1"/>
</dbReference>
<dbReference type="EMBL" id="RYZI01000228">
    <property type="protein sequence ID" value="RWA07934.1"/>
    <property type="molecule type" value="Genomic_DNA"/>
</dbReference>
<evidence type="ECO:0000259" key="6">
    <source>
        <dbReference type="PROSITE" id="PS51387"/>
    </source>
</evidence>
<dbReference type="SUPFAM" id="SSF56176">
    <property type="entry name" value="FAD-binding/transporter-associated domain-like"/>
    <property type="match status" value="1"/>
</dbReference>
<dbReference type="Proteomes" id="UP000286045">
    <property type="component" value="Unassembled WGS sequence"/>
</dbReference>
<dbReference type="InterPro" id="IPR016169">
    <property type="entry name" value="FAD-bd_PCMH_sub2"/>
</dbReference>
<dbReference type="InterPro" id="IPR016166">
    <property type="entry name" value="FAD-bd_PCMH"/>
</dbReference>